<reference evidence="2" key="1">
    <citation type="submission" date="2018-05" db="EMBL/GenBank/DDBJ databases">
        <authorList>
            <person name="Lanie J.A."/>
            <person name="Ng W.-L."/>
            <person name="Kazmierczak K.M."/>
            <person name="Andrzejewski T.M."/>
            <person name="Davidsen T.M."/>
            <person name="Wayne K.J."/>
            <person name="Tettelin H."/>
            <person name="Glass J.I."/>
            <person name="Rusch D."/>
            <person name="Podicherti R."/>
            <person name="Tsui H.-C.T."/>
            <person name="Winkler M.E."/>
        </authorList>
    </citation>
    <scope>NUCLEOTIDE SEQUENCE</scope>
</reference>
<dbReference type="PANTHER" id="PTHR18895">
    <property type="entry name" value="HEMK METHYLTRANSFERASE"/>
    <property type="match status" value="1"/>
</dbReference>
<name>A0A382XGD3_9ZZZZ</name>
<proteinExistence type="predicted"/>
<dbReference type="SUPFAM" id="SSF53335">
    <property type="entry name" value="S-adenosyl-L-methionine-dependent methyltransferases"/>
    <property type="match status" value="1"/>
</dbReference>
<evidence type="ECO:0000259" key="1">
    <source>
        <dbReference type="Pfam" id="PF17827"/>
    </source>
</evidence>
<feature type="non-terminal residue" evidence="2">
    <location>
        <position position="1"/>
    </location>
</feature>
<dbReference type="Gene3D" id="1.10.8.10">
    <property type="entry name" value="DNA helicase RuvA subunit, C-terminal domain"/>
    <property type="match status" value="1"/>
</dbReference>
<protein>
    <recommendedName>
        <fullName evidence="1">Release factor glutamine methyltransferase N-terminal domain-containing protein</fullName>
    </recommendedName>
</protein>
<dbReference type="InterPro" id="IPR029063">
    <property type="entry name" value="SAM-dependent_MTases_sf"/>
</dbReference>
<accession>A0A382XGD3</accession>
<dbReference type="GO" id="GO:0036009">
    <property type="term" value="F:protein-glutamine N-methyltransferase activity"/>
    <property type="evidence" value="ECO:0007669"/>
    <property type="project" value="TreeGrafter"/>
</dbReference>
<organism evidence="2">
    <name type="scientific">marine metagenome</name>
    <dbReference type="NCBI Taxonomy" id="408172"/>
    <lineage>
        <taxon>unclassified sequences</taxon>
        <taxon>metagenomes</taxon>
        <taxon>ecological metagenomes</taxon>
    </lineage>
</organism>
<dbReference type="EMBL" id="UINC01167490">
    <property type="protein sequence ID" value="SVD70033.1"/>
    <property type="molecule type" value="Genomic_DNA"/>
</dbReference>
<feature type="non-terminal residue" evidence="2">
    <location>
        <position position="120"/>
    </location>
</feature>
<evidence type="ECO:0000313" key="2">
    <source>
        <dbReference type="EMBL" id="SVD70033.1"/>
    </source>
</evidence>
<dbReference type="PANTHER" id="PTHR18895:SF74">
    <property type="entry name" value="MTRF1L RELEASE FACTOR GLUTAMINE METHYLTRANSFERASE"/>
    <property type="match status" value="1"/>
</dbReference>
<feature type="domain" description="Release factor glutamine methyltransferase N-terminal" evidence="1">
    <location>
        <begin position="5"/>
        <end position="73"/>
    </location>
</feature>
<dbReference type="AlphaFoldDB" id="A0A382XGD3"/>
<sequence>MKAFLEWSTDRLNQAGIDSPRMEAEVLLAGALRLCREEIYRRPERILSEAEKSILHDLVDRRVRREPVAYILGRKEFWSLDFKTTPDVLIPRMETETLIEVLFSLSDGIPADQSLHLLDI</sequence>
<gene>
    <name evidence="2" type="ORF">METZ01_LOCUS422887</name>
</gene>
<dbReference type="Gene3D" id="3.40.50.150">
    <property type="entry name" value="Vaccinia Virus protein VP39"/>
    <property type="match status" value="1"/>
</dbReference>
<dbReference type="InterPro" id="IPR050320">
    <property type="entry name" value="N5-glutamine_MTase"/>
</dbReference>
<dbReference type="InterPro" id="IPR040758">
    <property type="entry name" value="PrmC_N"/>
</dbReference>
<dbReference type="Pfam" id="PF17827">
    <property type="entry name" value="PrmC_N"/>
    <property type="match status" value="1"/>
</dbReference>